<dbReference type="PANTHER" id="PTHR18952:SF265">
    <property type="entry name" value="CARBONIC ANHYDRASE"/>
    <property type="match status" value="1"/>
</dbReference>
<name>A0A6C0EI26_9ZZZZ</name>
<dbReference type="InterPro" id="IPR001148">
    <property type="entry name" value="CA_dom"/>
</dbReference>
<evidence type="ECO:0000256" key="5">
    <source>
        <dbReference type="ARBA" id="ARBA00023239"/>
    </source>
</evidence>
<keyword evidence="5" id="KW-0456">Lyase</keyword>
<sequence length="302" mass="35159">MVKSLCTKGKNQSPINIISKSTKKCDTQCNVSFFYRTSNCNLILSDKALIIEYDPGSYITYNNEVYELDKISFTNPSSHKVDNTSFPIEMHIYHKSSNTGKLLIISIFIDINDAFSKSKMFFDLFIESIPKIKGEQKRSNMPLDWNIFNTIPENKSFFMYEGSIINTPCIEGVTWLVYDDPVNCSEKFYNKLRSISKKNTRSIQKLNDRTVYYRDNISNKANRNYGTQLKCYTTKELRQTCSKLTGNLEVNKHSSQRIFIILIIVIVCILLLLLILWIIDKGYFKHYIKNFKTVLNKKLIKQ</sequence>
<dbReference type="InterPro" id="IPR041891">
    <property type="entry name" value="Alpha_CA_prokaryot-like"/>
</dbReference>
<dbReference type="InterPro" id="IPR036398">
    <property type="entry name" value="CA_dom_sf"/>
</dbReference>
<keyword evidence="4" id="KW-0862">Zinc</keyword>
<proteinExistence type="inferred from homology"/>
<keyword evidence="7" id="KW-0472">Membrane</keyword>
<dbReference type="AlphaFoldDB" id="A0A6C0EI26"/>
<reference evidence="9" key="1">
    <citation type="journal article" date="2020" name="Nature">
        <title>Giant virus diversity and host interactions through global metagenomics.</title>
        <authorList>
            <person name="Schulz F."/>
            <person name="Roux S."/>
            <person name="Paez-Espino D."/>
            <person name="Jungbluth S."/>
            <person name="Walsh D.A."/>
            <person name="Denef V.J."/>
            <person name="McMahon K.D."/>
            <person name="Konstantinidis K.T."/>
            <person name="Eloe-Fadrosh E.A."/>
            <person name="Kyrpides N.C."/>
            <person name="Woyke T."/>
        </authorList>
    </citation>
    <scope>NUCLEOTIDE SEQUENCE</scope>
    <source>
        <strain evidence="9">GVMAG-M-3300001351-8</strain>
    </source>
</reference>
<evidence type="ECO:0000259" key="8">
    <source>
        <dbReference type="PROSITE" id="PS51144"/>
    </source>
</evidence>
<dbReference type="PANTHER" id="PTHR18952">
    <property type="entry name" value="CARBONIC ANHYDRASE"/>
    <property type="match status" value="1"/>
</dbReference>
<feature type="transmembrane region" description="Helical" evidence="7">
    <location>
        <begin position="258"/>
        <end position="279"/>
    </location>
</feature>
<dbReference type="PROSITE" id="PS51144">
    <property type="entry name" value="ALPHA_CA_2"/>
    <property type="match status" value="1"/>
</dbReference>
<evidence type="ECO:0000256" key="3">
    <source>
        <dbReference type="ARBA" id="ARBA00022723"/>
    </source>
</evidence>
<dbReference type="SMART" id="SM01057">
    <property type="entry name" value="Carb_anhydrase"/>
    <property type="match status" value="1"/>
</dbReference>
<evidence type="ECO:0000313" key="9">
    <source>
        <dbReference type="EMBL" id="QHT28638.1"/>
    </source>
</evidence>
<dbReference type="CDD" id="cd03124">
    <property type="entry name" value="alpha_CA_prokaryotic_like"/>
    <property type="match status" value="1"/>
</dbReference>
<accession>A0A6C0EI26</accession>
<feature type="domain" description="Alpha-carbonic anhydrase" evidence="8">
    <location>
        <begin position="1"/>
        <end position="215"/>
    </location>
</feature>
<comment type="similarity">
    <text evidence="1">Belongs to the alpha-carbonic anhydrase family.</text>
</comment>
<evidence type="ECO:0000256" key="6">
    <source>
        <dbReference type="ARBA" id="ARBA00048348"/>
    </source>
</evidence>
<dbReference type="EMBL" id="MN738863">
    <property type="protein sequence ID" value="QHT28638.1"/>
    <property type="molecule type" value="Genomic_DNA"/>
</dbReference>
<dbReference type="EC" id="4.2.1.1" evidence="2"/>
<organism evidence="9">
    <name type="scientific">viral metagenome</name>
    <dbReference type="NCBI Taxonomy" id="1070528"/>
    <lineage>
        <taxon>unclassified sequences</taxon>
        <taxon>metagenomes</taxon>
        <taxon>organismal metagenomes</taxon>
    </lineage>
</organism>
<dbReference type="SUPFAM" id="SSF51069">
    <property type="entry name" value="Carbonic anhydrase"/>
    <property type="match status" value="1"/>
</dbReference>
<dbReference type="GO" id="GO:0004089">
    <property type="term" value="F:carbonate dehydratase activity"/>
    <property type="evidence" value="ECO:0007669"/>
    <property type="project" value="UniProtKB-EC"/>
</dbReference>
<evidence type="ECO:0000256" key="4">
    <source>
        <dbReference type="ARBA" id="ARBA00022833"/>
    </source>
</evidence>
<dbReference type="InterPro" id="IPR023561">
    <property type="entry name" value="Carbonic_anhydrase_a-class"/>
</dbReference>
<evidence type="ECO:0000256" key="2">
    <source>
        <dbReference type="ARBA" id="ARBA00012925"/>
    </source>
</evidence>
<keyword evidence="3" id="KW-0479">Metal-binding</keyword>
<protein>
    <recommendedName>
        <fullName evidence="2">carbonic anhydrase</fullName>
        <ecNumber evidence="2">4.2.1.1</ecNumber>
    </recommendedName>
</protein>
<keyword evidence="7" id="KW-0812">Transmembrane</keyword>
<evidence type="ECO:0000256" key="1">
    <source>
        <dbReference type="ARBA" id="ARBA00010718"/>
    </source>
</evidence>
<dbReference type="GO" id="GO:0008270">
    <property type="term" value="F:zinc ion binding"/>
    <property type="evidence" value="ECO:0007669"/>
    <property type="project" value="InterPro"/>
</dbReference>
<dbReference type="Gene3D" id="3.10.200.10">
    <property type="entry name" value="Alpha carbonic anhydrase"/>
    <property type="match status" value="1"/>
</dbReference>
<keyword evidence="7" id="KW-1133">Transmembrane helix</keyword>
<dbReference type="Pfam" id="PF00194">
    <property type="entry name" value="Carb_anhydrase"/>
    <property type="match status" value="1"/>
</dbReference>
<comment type="catalytic activity">
    <reaction evidence="6">
        <text>hydrogencarbonate + H(+) = CO2 + H2O</text>
        <dbReference type="Rhea" id="RHEA:10748"/>
        <dbReference type="ChEBI" id="CHEBI:15377"/>
        <dbReference type="ChEBI" id="CHEBI:15378"/>
        <dbReference type="ChEBI" id="CHEBI:16526"/>
        <dbReference type="ChEBI" id="CHEBI:17544"/>
        <dbReference type="EC" id="4.2.1.1"/>
    </reaction>
</comment>
<evidence type="ECO:0000256" key="7">
    <source>
        <dbReference type="SAM" id="Phobius"/>
    </source>
</evidence>